<evidence type="ECO:0000256" key="4">
    <source>
        <dbReference type="PROSITE-ProRule" id="PRU00335"/>
    </source>
</evidence>
<reference evidence="6 7" key="1">
    <citation type="submission" date="2020-12" db="EMBL/GenBank/DDBJ databases">
        <title>Draft genome sequences of nine environmental bacterial isolates colonizing plastic.</title>
        <authorList>
            <person name="Borre I."/>
            <person name="Sonnenschein E.C."/>
        </authorList>
    </citation>
    <scope>NUCLEOTIDE SEQUENCE [LARGE SCALE GENOMIC DNA]</scope>
    <source>
        <strain evidence="6 7">IB30</strain>
    </source>
</reference>
<protein>
    <submittedName>
        <fullName evidence="6">TetR/AcrR family transcriptional regulator</fullName>
    </submittedName>
</protein>
<dbReference type="PANTHER" id="PTHR30055">
    <property type="entry name" value="HTH-TYPE TRANSCRIPTIONAL REGULATOR RUTR"/>
    <property type="match status" value="1"/>
</dbReference>
<feature type="domain" description="HTH tetR-type" evidence="5">
    <location>
        <begin position="14"/>
        <end position="74"/>
    </location>
</feature>
<evidence type="ECO:0000256" key="2">
    <source>
        <dbReference type="ARBA" id="ARBA00023125"/>
    </source>
</evidence>
<sequence length="217" mass="24211">MIKPKKTRVRLSPERREHEILQYCAKIVAEQGVFAVSIEQIGKALDISKSTVYSYFPSLSDLLQELFRREMKSLRAAQQKAIQEASTIEQLVRGVTHAYLEYIDEKGLLISRLQSDPSLSSVGGPTQYGREIAVNHIAEILAEMFDIPMSIAIPGVDISFGLPEAAGQCLHRKVTDKKTIEDLTVSMILSCIHAIKDGNDVRLRLIPQRESSTNSDT</sequence>
<evidence type="ECO:0000256" key="1">
    <source>
        <dbReference type="ARBA" id="ARBA00023015"/>
    </source>
</evidence>
<dbReference type="RefSeq" id="WP_198823468.1">
    <property type="nucleotide sequence ID" value="NZ_JAEILT010000002.1"/>
</dbReference>
<name>A0ABS0W8U2_9ALTE</name>
<evidence type="ECO:0000313" key="7">
    <source>
        <dbReference type="Proteomes" id="UP000649232"/>
    </source>
</evidence>
<dbReference type="InterPro" id="IPR001647">
    <property type="entry name" value="HTH_TetR"/>
</dbReference>
<dbReference type="InterPro" id="IPR050109">
    <property type="entry name" value="HTH-type_TetR-like_transc_reg"/>
</dbReference>
<accession>A0ABS0W8U2</accession>
<dbReference type="Gene3D" id="1.10.357.10">
    <property type="entry name" value="Tetracycline Repressor, domain 2"/>
    <property type="match status" value="1"/>
</dbReference>
<feature type="DNA-binding region" description="H-T-H motif" evidence="4">
    <location>
        <begin position="37"/>
        <end position="56"/>
    </location>
</feature>
<dbReference type="Proteomes" id="UP000649232">
    <property type="component" value="Unassembled WGS sequence"/>
</dbReference>
<keyword evidence="3" id="KW-0804">Transcription</keyword>
<evidence type="ECO:0000313" key="6">
    <source>
        <dbReference type="EMBL" id="MBJ2135198.1"/>
    </source>
</evidence>
<dbReference type="SUPFAM" id="SSF46689">
    <property type="entry name" value="Homeodomain-like"/>
    <property type="match status" value="1"/>
</dbReference>
<proteinExistence type="predicted"/>
<evidence type="ECO:0000256" key="3">
    <source>
        <dbReference type="ARBA" id="ARBA00023163"/>
    </source>
</evidence>
<dbReference type="PROSITE" id="PS50977">
    <property type="entry name" value="HTH_TETR_2"/>
    <property type="match status" value="1"/>
</dbReference>
<dbReference type="Pfam" id="PF00440">
    <property type="entry name" value="TetR_N"/>
    <property type="match status" value="1"/>
</dbReference>
<gene>
    <name evidence="6" type="ORF">JEU11_01895</name>
</gene>
<organism evidence="6 7">
    <name type="scientific">Paraglaciecola chathamensis</name>
    <dbReference type="NCBI Taxonomy" id="368405"/>
    <lineage>
        <taxon>Bacteria</taxon>
        <taxon>Pseudomonadati</taxon>
        <taxon>Pseudomonadota</taxon>
        <taxon>Gammaproteobacteria</taxon>
        <taxon>Alteromonadales</taxon>
        <taxon>Alteromonadaceae</taxon>
        <taxon>Paraglaciecola</taxon>
    </lineage>
</organism>
<evidence type="ECO:0000259" key="5">
    <source>
        <dbReference type="PROSITE" id="PS50977"/>
    </source>
</evidence>
<dbReference type="PANTHER" id="PTHR30055:SF234">
    <property type="entry name" value="HTH-TYPE TRANSCRIPTIONAL REGULATOR BETI"/>
    <property type="match status" value="1"/>
</dbReference>
<dbReference type="InterPro" id="IPR009057">
    <property type="entry name" value="Homeodomain-like_sf"/>
</dbReference>
<keyword evidence="2 4" id="KW-0238">DNA-binding</keyword>
<keyword evidence="1" id="KW-0805">Transcription regulation</keyword>
<comment type="caution">
    <text evidence="6">The sequence shown here is derived from an EMBL/GenBank/DDBJ whole genome shotgun (WGS) entry which is preliminary data.</text>
</comment>
<dbReference type="EMBL" id="JAEILT010000002">
    <property type="protein sequence ID" value="MBJ2135198.1"/>
    <property type="molecule type" value="Genomic_DNA"/>
</dbReference>